<dbReference type="EMBL" id="CP106735">
    <property type="protein sequence ID" value="UXX80322.1"/>
    <property type="molecule type" value="Genomic_DNA"/>
</dbReference>
<dbReference type="InterPro" id="IPR012867">
    <property type="entry name" value="DUF1648"/>
</dbReference>
<organism evidence="3 4">
    <name type="scientific">Reichenbachiella carrageenanivorans</name>
    <dbReference type="NCBI Taxonomy" id="2979869"/>
    <lineage>
        <taxon>Bacteria</taxon>
        <taxon>Pseudomonadati</taxon>
        <taxon>Bacteroidota</taxon>
        <taxon>Cytophagia</taxon>
        <taxon>Cytophagales</taxon>
        <taxon>Reichenbachiellaceae</taxon>
        <taxon>Reichenbachiella</taxon>
    </lineage>
</organism>
<evidence type="ECO:0000313" key="4">
    <source>
        <dbReference type="Proteomes" id="UP001062165"/>
    </source>
</evidence>
<reference evidence="3" key="1">
    <citation type="submission" date="2022-10" db="EMBL/GenBank/DDBJ databases">
        <title>Comparative genomics and taxonomic characterization of three novel marine species of genus Reichenbachiella exhibiting antioxidant and polysaccharide degradation activities.</title>
        <authorList>
            <person name="Muhammad N."/>
            <person name="Lee Y.-J."/>
            <person name="Ko J."/>
            <person name="Kim S.-G."/>
        </authorList>
    </citation>
    <scope>NUCLEOTIDE SEQUENCE</scope>
    <source>
        <strain evidence="3">Wsw4-B4</strain>
    </source>
</reference>
<evidence type="ECO:0000259" key="2">
    <source>
        <dbReference type="Pfam" id="PF07853"/>
    </source>
</evidence>
<dbReference type="RefSeq" id="WP_263052052.1">
    <property type="nucleotide sequence ID" value="NZ_CP106735.1"/>
</dbReference>
<keyword evidence="1" id="KW-0472">Membrane</keyword>
<sequence length="163" mass="18126">MSKPKLKIKLDTFDKVMETVGGLLLLLMVAYPAIQFSSVPDTIPVHFDAMGRPDRYGSKNSLWMISTIGIILYLGMIVVNKFPHTFNYLTPITARNASRQYGLATKMIRLLNVVIAAVFFAIIYGMIQTALGYSTGLGAFILPFTVAPVLIILGWYLYQANQN</sequence>
<keyword evidence="1" id="KW-0812">Transmembrane</keyword>
<dbReference type="Pfam" id="PF07853">
    <property type="entry name" value="DUF1648"/>
    <property type="match status" value="1"/>
</dbReference>
<name>A0ABY6D2D2_9BACT</name>
<accession>A0ABY6D2D2</accession>
<feature type="transmembrane region" description="Helical" evidence="1">
    <location>
        <begin position="61"/>
        <end position="79"/>
    </location>
</feature>
<protein>
    <submittedName>
        <fullName evidence="3">DUF1648 domain-containing protein</fullName>
    </submittedName>
</protein>
<feature type="transmembrane region" description="Helical" evidence="1">
    <location>
        <begin position="137"/>
        <end position="158"/>
    </location>
</feature>
<evidence type="ECO:0000256" key="1">
    <source>
        <dbReference type="SAM" id="Phobius"/>
    </source>
</evidence>
<evidence type="ECO:0000313" key="3">
    <source>
        <dbReference type="EMBL" id="UXX80322.1"/>
    </source>
</evidence>
<gene>
    <name evidence="3" type="ORF">N7E81_04315</name>
</gene>
<proteinExistence type="predicted"/>
<keyword evidence="4" id="KW-1185">Reference proteome</keyword>
<dbReference type="Proteomes" id="UP001062165">
    <property type="component" value="Chromosome"/>
</dbReference>
<feature type="domain" description="DUF1648" evidence="2">
    <location>
        <begin position="23"/>
        <end position="69"/>
    </location>
</feature>
<keyword evidence="1" id="KW-1133">Transmembrane helix</keyword>
<feature type="transmembrane region" description="Helical" evidence="1">
    <location>
        <begin position="110"/>
        <end position="131"/>
    </location>
</feature>